<organism evidence="1 2">
    <name type="scientific">Polaribacter ponticola</name>
    <dbReference type="NCBI Taxonomy" id="2978475"/>
    <lineage>
        <taxon>Bacteria</taxon>
        <taxon>Pseudomonadati</taxon>
        <taxon>Bacteroidota</taxon>
        <taxon>Flavobacteriia</taxon>
        <taxon>Flavobacteriales</taxon>
        <taxon>Flavobacteriaceae</taxon>
    </lineage>
</organism>
<name>A0ABT5SC96_9FLAO</name>
<dbReference type="RefSeq" id="WP_274270489.1">
    <property type="nucleotide sequence ID" value="NZ_JAOSLC020000003.1"/>
</dbReference>
<protein>
    <submittedName>
        <fullName evidence="1">Uncharacterized protein</fullName>
    </submittedName>
</protein>
<proteinExistence type="predicted"/>
<reference evidence="1" key="1">
    <citation type="submission" date="2023-02" db="EMBL/GenBank/DDBJ databases">
        <title>Polaribacter ponticola sp. nov., isolated from seawater.</title>
        <authorList>
            <person name="Baek J.H."/>
            <person name="Kim J.M."/>
            <person name="Choi D.G."/>
            <person name="Jeon C.O."/>
        </authorList>
    </citation>
    <scope>NUCLEOTIDE SEQUENCE</scope>
    <source>
        <strain evidence="1">MSW5</strain>
    </source>
</reference>
<evidence type="ECO:0000313" key="1">
    <source>
        <dbReference type="EMBL" id="MDD7915439.1"/>
    </source>
</evidence>
<dbReference type="EMBL" id="JAOSLC020000003">
    <property type="protein sequence ID" value="MDD7915439.1"/>
    <property type="molecule type" value="Genomic_DNA"/>
</dbReference>
<evidence type="ECO:0000313" key="2">
    <source>
        <dbReference type="Proteomes" id="UP001151478"/>
    </source>
</evidence>
<accession>A0ABT5SC96</accession>
<dbReference type="Proteomes" id="UP001151478">
    <property type="component" value="Unassembled WGS sequence"/>
</dbReference>
<sequence length="93" mass="10997">MNFQLSTYRTLSGITEVLEIPRKKETQWIIYQDNKPKFFVDFFDLESESNTMMNSLVLCAKKISRLGLKKKIKSEIKVLFLDPLPEEWLAYSM</sequence>
<comment type="caution">
    <text evidence="1">The sequence shown here is derived from an EMBL/GenBank/DDBJ whole genome shotgun (WGS) entry which is preliminary data.</text>
</comment>
<gene>
    <name evidence="1" type="ORF">N5A56_013895</name>
</gene>
<keyword evidence="2" id="KW-1185">Reference proteome</keyword>